<evidence type="ECO:0000256" key="2">
    <source>
        <dbReference type="SAM" id="MobiDB-lite"/>
    </source>
</evidence>
<dbReference type="PROSITE" id="PS50082">
    <property type="entry name" value="WD_REPEATS_2"/>
    <property type="match status" value="1"/>
</dbReference>
<sequence length="1468" mass="161071">MDPFQRLDADLLHQVLERCDVASILNVAQTCTYLKTATDNALLWLMLYERTQTAHPRAGVCEKLLSLISRPFGRDAIGWSVSVLNEATKTYREGKVVDFKTENIPSGFAMVSYFGVLYEDDETGTVQWETEERQQDRWYNAGKSRFIFKSKDEDGSGCRKKGASGGDGEDGEAQKETEDETDGDGDGVFPLWSLRETRETDWRALTKQTFTGAPRKLLLDVMQHKDEVLHVAFSDCGRFFSTCSRDRSVLVYSVESLLEYVRLASVVAGGGEEEINKVGRKERGLRLRSGLKASPGGSGEGREAGQRTESPSSRQLTHEHREEPCRPSYRIRNPQTFQRPNEEEEGYVSIRDTLISLRMENERAMKDQDRRQSEEEPEIEKWERLAQPVRMLELRGSHMGVPIRSRWRPDGRALIVCTESVREHAPVNSPAYAFVWDLDSDRVSFDFPAVPFDSYGSWIPSVSLPLPVPPSPPAPYPSSSSSSSSSFAPHARYQSPSQEEKRALENPPSSPSKSFSSSSSSTRPHPDRSVPKGATREDKGGLQELFRGGARLCGPSAFCDPAAAPAAASSAPPPDNPSSSFHKASYGVISTSALVFSAPEEGWRQTISEWGMDSQGGRTQPRTRKIVKPAGLGYLRSMEVSSEGSWAAFAGCSSVWHVDVVALVPLRNVNAVGGELPWERSEKFLEARRRSRELFRKQQRERERAEEPGQAAAGGGSEGLPAEGGESMETGEGAEEDQMSAGAVGKGLRADKKAAELFSFVEVEKGEEKEGWPKKRKGRRQAVDMVRLFLEVCKLSVFKRRQTLASLRKVLSDSASDLAMPSLSLEQTQREQGHTPTENREGASRLPRLSQSPSPSQNPSPASPQRGGGTVATPAPFEGGEVMVGDMFVRDEVVGRLPSCLWRHLHPTSGRDGSCEGAGGVNPLGTLGQRDIQTNRNGGAMGLLARAFLRRGGDTSSMMHPQTDVGPNPVMMRGPAEPMLTRHAARMQRSRETRGDAEIQNREGGEGITESRRRAQYFIQFLGGRRGRDSGEREEKEEEEESDDDDEADDAGYMETWSDGDAWRETVLLDAGMAVLSSRLSADNEFLLLNCRPFVSALPKRLRAVGRGAAAQYGRTEIQTHMVLQVWSMRTLERVACLTGHHAFTTASCPFSICPEESRPMHSRQPSLPTGESPEGSPSPVSSSRLRERERDVAGRDEKGEEKCGPSGAREGTETGSEETSKKGFKGQNANVRAGPMVMPEWEFAASGGEDKRVCVWDVRRQRLLSVLEKHEDVVNCVSWSKARPGLMVSVSDEGRLCVWGSEALSASLSALSDGSSSRSLTAEKEGEGGACSSSHPCPSSRGCVGREEEPLCAPPLQSPPFVKSHTPAYTIRSNCNIRRHVGRATTSVVRRGPTSSFDTIIPPRGVLPRRASQATPPRRASQAAPISSFVPHQTAPHLREGRQPPPTQGENGEGDRETGRGADDEVN</sequence>
<feature type="compositionally biased region" description="Acidic residues" evidence="2">
    <location>
        <begin position="1035"/>
        <end position="1052"/>
    </location>
</feature>
<feature type="region of interest" description="Disordered" evidence="2">
    <location>
        <begin position="150"/>
        <end position="188"/>
    </location>
</feature>
<dbReference type="GO" id="GO:0016567">
    <property type="term" value="P:protein ubiquitination"/>
    <property type="evidence" value="ECO:0007669"/>
    <property type="project" value="InterPro"/>
</dbReference>
<feature type="repeat" description="WD" evidence="1">
    <location>
        <begin position="221"/>
        <end position="256"/>
    </location>
</feature>
<evidence type="ECO:0000313" key="3">
    <source>
        <dbReference type="EMBL" id="CEM04583.1"/>
    </source>
</evidence>
<dbReference type="PANTHER" id="PTHR20995">
    <property type="entry name" value="F-BOX/WD REPEAT-CONTAINING PROTEIN 5"/>
    <property type="match status" value="1"/>
</dbReference>
<dbReference type="VEuPathDB" id="CryptoDB:Cvel_14347"/>
<gene>
    <name evidence="3" type="ORF">Cvel_14347</name>
</gene>
<protein>
    <submittedName>
        <fullName evidence="3">Uncharacterized protein</fullName>
    </submittedName>
</protein>
<feature type="compositionally biased region" description="Low complexity" evidence="2">
    <location>
        <begin position="844"/>
        <end position="855"/>
    </location>
</feature>
<feature type="compositionally biased region" description="Basic and acidic residues" evidence="2">
    <location>
        <begin position="316"/>
        <end position="325"/>
    </location>
</feature>
<feature type="compositionally biased region" description="Basic and acidic residues" evidence="2">
    <location>
        <begin position="1185"/>
        <end position="1204"/>
    </location>
</feature>
<feature type="region of interest" description="Disordered" evidence="2">
    <location>
        <begin position="695"/>
        <end position="746"/>
    </location>
</feature>
<dbReference type="SUPFAM" id="SSF81383">
    <property type="entry name" value="F-box domain"/>
    <property type="match status" value="1"/>
</dbReference>
<feature type="compositionally biased region" description="Basic and acidic residues" evidence="2">
    <location>
        <begin position="989"/>
        <end position="1010"/>
    </location>
</feature>
<feature type="compositionally biased region" description="Acidic residues" evidence="2">
    <location>
        <begin position="167"/>
        <end position="185"/>
    </location>
</feature>
<feature type="region of interest" description="Disordered" evidence="2">
    <location>
        <begin position="1157"/>
        <end position="1232"/>
    </location>
</feature>
<feature type="region of interest" description="Disordered" evidence="2">
    <location>
        <begin position="821"/>
        <end position="878"/>
    </location>
</feature>
<feature type="compositionally biased region" description="Low complexity" evidence="2">
    <location>
        <begin position="477"/>
        <end position="489"/>
    </location>
</feature>
<feature type="region of interest" description="Disordered" evidence="2">
    <location>
        <begin position="469"/>
        <end position="539"/>
    </location>
</feature>
<organism evidence="3">
    <name type="scientific">Chromera velia CCMP2878</name>
    <dbReference type="NCBI Taxonomy" id="1169474"/>
    <lineage>
        <taxon>Eukaryota</taxon>
        <taxon>Sar</taxon>
        <taxon>Alveolata</taxon>
        <taxon>Colpodellida</taxon>
        <taxon>Chromeraceae</taxon>
        <taxon>Chromera</taxon>
    </lineage>
</organism>
<name>A0A0G4EZM2_9ALVE</name>
<feature type="region of interest" description="Disordered" evidence="2">
    <location>
        <begin position="1387"/>
        <end position="1468"/>
    </location>
</feature>
<dbReference type="SMART" id="SM00320">
    <property type="entry name" value="WD40"/>
    <property type="match status" value="3"/>
</dbReference>
<feature type="region of interest" description="Disordered" evidence="2">
    <location>
        <begin position="1024"/>
        <end position="1054"/>
    </location>
</feature>
<feature type="compositionally biased region" description="Polar residues" evidence="2">
    <location>
        <begin position="1387"/>
        <end position="1399"/>
    </location>
</feature>
<dbReference type="SUPFAM" id="SSF50998">
    <property type="entry name" value="Quinoprotein alcohol dehydrogenase-like"/>
    <property type="match status" value="1"/>
</dbReference>
<keyword evidence="1" id="KW-0853">WD repeat</keyword>
<dbReference type="PANTHER" id="PTHR20995:SF17">
    <property type="entry name" value="F-BOX_WD REPEAT-CONTAINING PROTEIN 5"/>
    <property type="match status" value="1"/>
</dbReference>
<feature type="region of interest" description="Disordered" evidence="2">
    <location>
        <begin position="286"/>
        <end position="333"/>
    </location>
</feature>
<dbReference type="InterPro" id="IPR001680">
    <property type="entry name" value="WD40_rpt"/>
</dbReference>
<dbReference type="InterPro" id="IPR036047">
    <property type="entry name" value="F-box-like_dom_sf"/>
</dbReference>
<reference evidence="3" key="1">
    <citation type="submission" date="2014-11" db="EMBL/GenBank/DDBJ databases">
        <authorList>
            <person name="Otto D Thomas"/>
            <person name="Naeem Raeece"/>
        </authorList>
    </citation>
    <scope>NUCLEOTIDE SEQUENCE</scope>
</reference>
<dbReference type="Gene3D" id="2.130.10.10">
    <property type="entry name" value="YVTN repeat-like/Quinoprotein amine dehydrogenase"/>
    <property type="match status" value="2"/>
</dbReference>
<dbReference type="InterPro" id="IPR042508">
    <property type="entry name" value="FBXW5"/>
</dbReference>
<feature type="compositionally biased region" description="Basic and acidic residues" evidence="2">
    <location>
        <begin position="695"/>
        <end position="707"/>
    </location>
</feature>
<dbReference type="Gene3D" id="1.20.1280.50">
    <property type="match status" value="1"/>
</dbReference>
<feature type="compositionally biased region" description="Basic and acidic residues" evidence="2">
    <location>
        <begin position="828"/>
        <end position="843"/>
    </location>
</feature>
<evidence type="ECO:0000256" key="1">
    <source>
        <dbReference type="PROSITE-ProRule" id="PRU00221"/>
    </source>
</evidence>
<feature type="compositionally biased region" description="Low complexity" evidence="2">
    <location>
        <begin position="511"/>
        <end position="521"/>
    </location>
</feature>
<dbReference type="GO" id="GO:0080008">
    <property type="term" value="C:Cul4-RING E3 ubiquitin ligase complex"/>
    <property type="evidence" value="ECO:0007669"/>
    <property type="project" value="InterPro"/>
</dbReference>
<dbReference type="GO" id="GO:0019005">
    <property type="term" value="C:SCF ubiquitin ligase complex"/>
    <property type="evidence" value="ECO:0007669"/>
    <property type="project" value="InterPro"/>
</dbReference>
<dbReference type="InterPro" id="IPR011047">
    <property type="entry name" value="Quinoprotein_ADH-like_sf"/>
</dbReference>
<dbReference type="EMBL" id="CDMZ01000018">
    <property type="protein sequence ID" value="CEM04583.1"/>
    <property type="molecule type" value="Genomic_DNA"/>
</dbReference>
<feature type="compositionally biased region" description="Low complexity" evidence="2">
    <location>
        <begin position="1311"/>
        <end position="1321"/>
    </location>
</feature>
<feature type="compositionally biased region" description="Low complexity" evidence="2">
    <location>
        <begin position="1166"/>
        <end position="1184"/>
    </location>
</feature>
<feature type="compositionally biased region" description="Basic and acidic residues" evidence="2">
    <location>
        <begin position="1454"/>
        <end position="1468"/>
    </location>
</feature>
<feature type="compositionally biased region" description="Basic and acidic residues" evidence="2">
    <location>
        <begin position="524"/>
        <end position="539"/>
    </location>
</feature>
<proteinExistence type="predicted"/>
<feature type="region of interest" description="Disordered" evidence="2">
    <location>
        <begin position="1311"/>
        <end position="1340"/>
    </location>
</feature>
<accession>A0A0G4EZM2</accession>
<feature type="region of interest" description="Disordered" evidence="2">
    <location>
        <begin position="988"/>
        <end position="1010"/>
    </location>
</feature>
<dbReference type="Pfam" id="PF00400">
    <property type="entry name" value="WD40"/>
    <property type="match status" value="2"/>
</dbReference>
<dbReference type="InterPro" id="IPR015943">
    <property type="entry name" value="WD40/YVTN_repeat-like_dom_sf"/>
</dbReference>